<dbReference type="Proteomes" id="UP000004754">
    <property type="component" value="Unassembled WGS sequence"/>
</dbReference>
<evidence type="ECO:0000256" key="1">
    <source>
        <dbReference type="SAM" id="Phobius"/>
    </source>
</evidence>
<name>E6MIZ4_9FIRM</name>
<keyword evidence="1" id="KW-0472">Membrane</keyword>
<evidence type="ECO:0000313" key="3">
    <source>
        <dbReference type="Proteomes" id="UP000004754"/>
    </source>
</evidence>
<keyword evidence="1" id="KW-1133">Transmembrane helix</keyword>
<gene>
    <name evidence="2" type="ORF">HMP0721_1979</name>
</gene>
<dbReference type="AlphaFoldDB" id="E6MIZ4"/>
<dbReference type="EMBL" id="AEQN01000025">
    <property type="protein sequence ID" value="EFV00946.1"/>
    <property type="molecule type" value="Genomic_DNA"/>
</dbReference>
<comment type="caution">
    <text evidence="2">The sequence shown here is derived from an EMBL/GenBank/DDBJ whole genome shotgun (WGS) entry which is preliminary data.</text>
</comment>
<protein>
    <recommendedName>
        <fullName evidence="4">HPP family protein</fullName>
    </recommendedName>
</protein>
<proteinExistence type="predicted"/>
<feature type="transmembrane region" description="Helical" evidence="1">
    <location>
        <begin position="29"/>
        <end position="52"/>
    </location>
</feature>
<organism evidence="2 3">
    <name type="scientific">Pseudoramibacter alactolyticus ATCC 23263</name>
    <dbReference type="NCBI Taxonomy" id="887929"/>
    <lineage>
        <taxon>Bacteria</taxon>
        <taxon>Bacillati</taxon>
        <taxon>Bacillota</taxon>
        <taxon>Clostridia</taxon>
        <taxon>Eubacteriales</taxon>
        <taxon>Eubacteriaceae</taxon>
        <taxon>Pseudoramibacter</taxon>
    </lineage>
</organism>
<accession>E6MIZ4</accession>
<dbReference type="Pfam" id="PF06496">
    <property type="entry name" value="DUF1097"/>
    <property type="match status" value="1"/>
</dbReference>
<feature type="transmembrane region" description="Helical" evidence="1">
    <location>
        <begin position="108"/>
        <end position="128"/>
    </location>
</feature>
<sequence>MLQGHPWIMFICLAVFFGMNSTHKDVPHLLASAACGVFWGQVDLWLMTFGVFGSALFGFMPILVGTAITMVLHIFFFAKTPVRDVPIIFACVALTFATKVGLLDGPGILGLFLSVLVGLVLCGICAVGQQIGMKKFPLSE</sequence>
<feature type="transmembrane region" description="Helical" evidence="1">
    <location>
        <begin position="85"/>
        <end position="102"/>
    </location>
</feature>
<keyword evidence="1" id="KW-0812">Transmembrane</keyword>
<reference evidence="2 3" key="1">
    <citation type="submission" date="2010-12" db="EMBL/GenBank/DDBJ databases">
        <authorList>
            <person name="Muzny D."/>
            <person name="Qin X."/>
            <person name="Deng J."/>
            <person name="Jiang H."/>
            <person name="Liu Y."/>
            <person name="Qu J."/>
            <person name="Song X.-Z."/>
            <person name="Zhang L."/>
            <person name="Thornton R."/>
            <person name="Coyle M."/>
            <person name="Francisco L."/>
            <person name="Jackson L."/>
            <person name="Javaid M."/>
            <person name="Korchina V."/>
            <person name="Kovar C."/>
            <person name="Mata R."/>
            <person name="Mathew T."/>
            <person name="Ngo R."/>
            <person name="Nguyen L."/>
            <person name="Nguyen N."/>
            <person name="Okwuonu G."/>
            <person name="Ongeri F."/>
            <person name="Pham C."/>
            <person name="Simmons D."/>
            <person name="Wilczek-Boney K."/>
            <person name="Hale W."/>
            <person name="Jakkamsetti A."/>
            <person name="Pham P."/>
            <person name="Ruth R."/>
            <person name="San Lucas F."/>
            <person name="Warren J."/>
            <person name="Zhang J."/>
            <person name="Zhao Z."/>
            <person name="Zhou C."/>
            <person name="Zhu D."/>
            <person name="Lee S."/>
            <person name="Bess C."/>
            <person name="Blankenburg K."/>
            <person name="Forbes L."/>
            <person name="Fu Q."/>
            <person name="Gubbala S."/>
            <person name="Hirani K."/>
            <person name="Jayaseelan J.C."/>
            <person name="Lara F."/>
            <person name="Munidasa M."/>
            <person name="Palculict T."/>
            <person name="Patil S."/>
            <person name="Pu L.-L."/>
            <person name="Saada N."/>
            <person name="Tang L."/>
            <person name="Weissenberger G."/>
            <person name="Zhu Y."/>
            <person name="Hemphill L."/>
            <person name="Shang Y."/>
            <person name="Youmans B."/>
            <person name="Ayvaz T."/>
            <person name="Ross M."/>
            <person name="Santibanez J."/>
            <person name="Aqrawi P."/>
            <person name="Gross S."/>
            <person name="Joshi V."/>
            <person name="Fowler G."/>
            <person name="Nazareth L."/>
            <person name="Reid J."/>
            <person name="Worley K."/>
            <person name="Petrosino J."/>
            <person name="Highlander S."/>
            <person name="Gibbs R."/>
        </authorList>
    </citation>
    <scope>NUCLEOTIDE SEQUENCE [LARGE SCALE GENOMIC DNA]</scope>
    <source>
        <strain evidence="2 3">ATCC 23263</strain>
    </source>
</reference>
<evidence type="ECO:0000313" key="2">
    <source>
        <dbReference type="EMBL" id="EFV00946.1"/>
    </source>
</evidence>
<dbReference type="InterPro" id="IPR009476">
    <property type="entry name" value="DUF1097"/>
</dbReference>
<feature type="transmembrane region" description="Helical" evidence="1">
    <location>
        <begin position="6"/>
        <end position="22"/>
    </location>
</feature>
<keyword evidence="3" id="KW-1185">Reference proteome</keyword>
<feature type="transmembrane region" description="Helical" evidence="1">
    <location>
        <begin position="58"/>
        <end position="78"/>
    </location>
</feature>
<evidence type="ECO:0008006" key="4">
    <source>
        <dbReference type="Google" id="ProtNLM"/>
    </source>
</evidence>
<dbReference type="HOGENOM" id="CLU_134915_0_0_9"/>